<accession>H8KMC1</accession>
<evidence type="ECO:0000256" key="1">
    <source>
        <dbReference type="RuleBase" id="RU003513"/>
    </source>
</evidence>
<dbReference type="AlphaFoldDB" id="H8KMC1"/>
<dbReference type="HOGENOM" id="CLU_041674_0_1_10"/>
<dbReference type="eggNOG" id="COG0381">
    <property type="taxonomic scope" value="Bacteria"/>
</dbReference>
<feature type="domain" description="UDP-N-acetylglucosamine 2-epimerase" evidence="2">
    <location>
        <begin position="32"/>
        <end position="379"/>
    </location>
</feature>
<dbReference type="NCBIfam" id="TIGR00236">
    <property type="entry name" value="wecB"/>
    <property type="match status" value="1"/>
</dbReference>
<name>H8KMC1_SOLCM</name>
<keyword evidence="4" id="KW-1185">Reference proteome</keyword>
<dbReference type="GO" id="GO:0016853">
    <property type="term" value="F:isomerase activity"/>
    <property type="evidence" value="ECO:0007669"/>
    <property type="project" value="UniProtKB-KW"/>
</dbReference>
<dbReference type="RefSeq" id="WP_014682525.1">
    <property type="nucleotide sequence ID" value="NC_017770.1"/>
</dbReference>
<dbReference type="InterPro" id="IPR003331">
    <property type="entry name" value="UDP_GlcNAc_Epimerase_2_dom"/>
</dbReference>
<keyword evidence="1" id="KW-0413">Isomerase</keyword>
<dbReference type="Pfam" id="PF02350">
    <property type="entry name" value="Epimerase_2"/>
    <property type="match status" value="1"/>
</dbReference>
<dbReference type="EMBL" id="CP003349">
    <property type="protein sequence ID" value="AFD09303.1"/>
    <property type="molecule type" value="Genomic_DNA"/>
</dbReference>
<dbReference type="Gene3D" id="3.40.50.2000">
    <property type="entry name" value="Glycogen Phosphorylase B"/>
    <property type="match status" value="2"/>
</dbReference>
<sequence length="388" mass="43739">MTDNNTYNTKFKLILVAGARPNFMKIAPLMHALRDNRYIHPILVHTGQHYDEKMSDLFFKQLSIPNPDVNLEVGSGSHATQTARIMEGFEKVCLDIKPDMVLVVGDVNSTVACTLVASKLGIRTAHYEAGLRSHDRSMPEEINRLVTDSISDYFFTTSQDADANLLKEGVDKEKIHMVGNLMIDTLIKALPHVDNSCQTFNLLNKDQLIQMGRDIVKGNYGIMTFHRPSNVDNKEVLAKLVSIWGGISSEIPLVFPIHPRTFKNIVEFGLLERINNYKNLFLIESLGYFEFIGLVKDSLFVLTDSGGIQEETTHLNIPCLTVRPNTERPVTITEGSNELIKIDEIEANIRQILNGFGKSGRNPKYWDGNTANRIINIIENTFELELIH</sequence>
<comment type="similarity">
    <text evidence="1">Belongs to the UDP-N-acetylglucosamine 2-epimerase family.</text>
</comment>
<dbReference type="Proteomes" id="UP000007590">
    <property type="component" value="Chromosome"/>
</dbReference>
<dbReference type="SUPFAM" id="SSF53756">
    <property type="entry name" value="UDP-Glycosyltransferase/glycogen phosphorylase"/>
    <property type="match status" value="1"/>
</dbReference>
<evidence type="ECO:0000313" key="3">
    <source>
        <dbReference type="EMBL" id="AFD09303.1"/>
    </source>
</evidence>
<evidence type="ECO:0000313" key="4">
    <source>
        <dbReference type="Proteomes" id="UP000007590"/>
    </source>
</evidence>
<dbReference type="PANTHER" id="PTHR43174">
    <property type="entry name" value="UDP-N-ACETYLGLUCOSAMINE 2-EPIMERASE"/>
    <property type="match status" value="1"/>
</dbReference>
<dbReference type="OrthoDB" id="9803238at2"/>
<gene>
    <name evidence="3" type="ordered locus">Solca_4313</name>
</gene>
<dbReference type="KEGG" id="scn:Solca_4313"/>
<reference evidence="3" key="1">
    <citation type="submission" date="2012-02" db="EMBL/GenBank/DDBJ databases">
        <title>The complete genome of Solitalea canadensis DSM 3403.</title>
        <authorList>
            <consortium name="US DOE Joint Genome Institute (JGI-PGF)"/>
            <person name="Lucas S."/>
            <person name="Copeland A."/>
            <person name="Lapidus A."/>
            <person name="Glavina del Rio T."/>
            <person name="Dalin E."/>
            <person name="Tice H."/>
            <person name="Bruce D."/>
            <person name="Goodwin L."/>
            <person name="Pitluck S."/>
            <person name="Peters L."/>
            <person name="Ovchinnikova G."/>
            <person name="Lu M."/>
            <person name="Kyrpides N."/>
            <person name="Mavromatis K."/>
            <person name="Ivanova N."/>
            <person name="Brettin T."/>
            <person name="Detter J.C."/>
            <person name="Han C."/>
            <person name="Larimer F."/>
            <person name="Land M."/>
            <person name="Hauser L."/>
            <person name="Markowitz V."/>
            <person name="Cheng J.-F."/>
            <person name="Hugenholtz P."/>
            <person name="Woyke T."/>
            <person name="Wu D."/>
            <person name="Spring S."/>
            <person name="Schroeder M."/>
            <person name="Kopitz M."/>
            <person name="Brambilla E."/>
            <person name="Klenk H.-P."/>
            <person name="Eisen J.A."/>
        </authorList>
    </citation>
    <scope>NUCLEOTIDE SEQUENCE</scope>
    <source>
        <strain evidence="3">DSM 3403</strain>
    </source>
</reference>
<dbReference type="PANTHER" id="PTHR43174:SF1">
    <property type="entry name" value="UDP-N-ACETYLGLUCOSAMINE 2-EPIMERASE"/>
    <property type="match status" value="1"/>
</dbReference>
<dbReference type="InterPro" id="IPR029767">
    <property type="entry name" value="WecB-like"/>
</dbReference>
<protein>
    <submittedName>
        <fullName evidence="3">UDP-N-acetylglucosamine 2-epimerase</fullName>
    </submittedName>
</protein>
<evidence type="ECO:0000259" key="2">
    <source>
        <dbReference type="Pfam" id="PF02350"/>
    </source>
</evidence>
<proteinExistence type="inferred from homology"/>
<dbReference type="CDD" id="cd03786">
    <property type="entry name" value="GTB_UDP-GlcNAc_2-Epimerase"/>
    <property type="match status" value="1"/>
</dbReference>
<dbReference type="STRING" id="929556.Solca_4313"/>
<organism evidence="3 4">
    <name type="scientific">Solitalea canadensis (strain ATCC 29591 / DSM 3403 / JCM 21819 / LMG 8368 / NBRC 15130 / NCIMB 12057 / USAM 9D)</name>
    <name type="common">Flexibacter canadensis</name>
    <dbReference type="NCBI Taxonomy" id="929556"/>
    <lineage>
        <taxon>Bacteria</taxon>
        <taxon>Pseudomonadati</taxon>
        <taxon>Bacteroidota</taxon>
        <taxon>Sphingobacteriia</taxon>
        <taxon>Sphingobacteriales</taxon>
        <taxon>Sphingobacteriaceae</taxon>
        <taxon>Solitalea</taxon>
    </lineage>
</organism>